<accession>A0A5N7CYH2</accession>
<name>A0A5N7CYH2_9EURO</name>
<sequence length="85" mass="9213">MDGVRMGFGGGISHATIKSNVNANPEACLSGLFHPQVVPSIPPISSCSRSYCFLIFPLRFLLLRHGLVHILPVASLVIIIFFFSS</sequence>
<keyword evidence="1" id="KW-0472">Membrane</keyword>
<evidence type="ECO:0000313" key="3">
    <source>
        <dbReference type="Proteomes" id="UP000325579"/>
    </source>
</evidence>
<reference evidence="2 3" key="1">
    <citation type="submission" date="2019-04" db="EMBL/GenBank/DDBJ databases">
        <authorList>
            <consortium name="DOE Joint Genome Institute"/>
            <person name="Mondo S."/>
            <person name="Kjaerbolling I."/>
            <person name="Vesth T."/>
            <person name="Frisvad J.C."/>
            <person name="Nybo J.L."/>
            <person name="Theobald S."/>
            <person name="Kildgaard S."/>
            <person name="Isbrandt T."/>
            <person name="Kuo A."/>
            <person name="Sato A."/>
            <person name="Lyhne E.K."/>
            <person name="Kogle M.E."/>
            <person name="Wiebenga A."/>
            <person name="Kun R.S."/>
            <person name="Lubbers R.J."/>
            <person name="Makela M.R."/>
            <person name="Barry K."/>
            <person name="Chovatia M."/>
            <person name="Clum A."/>
            <person name="Daum C."/>
            <person name="Haridas S."/>
            <person name="He G."/>
            <person name="LaButti K."/>
            <person name="Lipzen A."/>
            <person name="Riley R."/>
            <person name="Salamov A."/>
            <person name="Simmons B.A."/>
            <person name="Magnuson J.K."/>
            <person name="Henrissat B."/>
            <person name="Mortensen U.H."/>
            <person name="Larsen T.O."/>
            <person name="Devries R.P."/>
            <person name="Grigoriev I.V."/>
            <person name="Machida M."/>
            <person name="Baker S.E."/>
            <person name="Andersen M.R."/>
            <person name="Cantor M.N."/>
            <person name="Hua S.X."/>
        </authorList>
    </citation>
    <scope>NUCLEOTIDE SEQUENCE [LARGE SCALE GENOMIC DNA]</scope>
    <source>
        <strain evidence="2 3">CBS 119388</strain>
    </source>
</reference>
<dbReference type="RefSeq" id="XP_031936565.1">
    <property type="nucleotide sequence ID" value="XM_032078176.1"/>
</dbReference>
<keyword evidence="1" id="KW-0812">Transmembrane</keyword>
<organism evidence="2 3">
    <name type="scientific">Aspergillus pseudonomiae</name>
    <dbReference type="NCBI Taxonomy" id="1506151"/>
    <lineage>
        <taxon>Eukaryota</taxon>
        <taxon>Fungi</taxon>
        <taxon>Dikarya</taxon>
        <taxon>Ascomycota</taxon>
        <taxon>Pezizomycotina</taxon>
        <taxon>Eurotiomycetes</taxon>
        <taxon>Eurotiomycetidae</taxon>
        <taxon>Eurotiales</taxon>
        <taxon>Aspergillaceae</taxon>
        <taxon>Aspergillus</taxon>
        <taxon>Aspergillus subgen. Circumdati</taxon>
    </lineage>
</organism>
<proteinExistence type="predicted"/>
<evidence type="ECO:0000313" key="2">
    <source>
        <dbReference type="EMBL" id="KAE8399246.1"/>
    </source>
</evidence>
<keyword evidence="1" id="KW-1133">Transmembrane helix</keyword>
<dbReference type="EMBL" id="ML736838">
    <property type="protein sequence ID" value="KAE8399246.1"/>
    <property type="molecule type" value="Genomic_DNA"/>
</dbReference>
<dbReference type="AlphaFoldDB" id="A0A5N7CYH2"/>
<dbReference type="Proteomes" id="UP000325579">
    <property type="component" value="Unassembled WGS sequence"/>
</dbReference>
<gene>
    <name evidence="2" type="ORF">BDV37DRAFT_10055</name>
</gene>
<keyword evidence="3" id="KW-1185">Reference proteome</keyword>
<feature type="transmembrane region" description="Helical" evidence="1">
    <location>
        <begin position="66"/>
        <end position="84"/>
    </location>
</feature>
<protein>
    <submittedName>
        <fullName evidence="2">Uncharacterized protein</fullName>
    </submittedName>
</protein>
<evidence type="ECO:0000256" key="1">
    <source>
        <dbReference type="SAM" id="Phobius"/>
    </source>
</evidence>
<dbReference type="GeneID" id="43662867"/>